<comment type="caution">
    <text evidence="2">The sequence shown here is derived from an EMBL/GenBank/DDBJ whole genome shotgun (WGS) entry which is preliminary data.</text>
</comment>
<organism evidence="2 3">
    <name type="scientific">Iris pallida</name>
    <name type="common">Sweet iris</name>
    <dbReference type="NCBI Taxonomy" id="29817"/>
    <lineage>
        <taxon>Eukaryota</taxon>
        <taxon>Viridiplantae</taxon>
        <taxon>Streptophyta</taxon>
        <taxon>Embryophyta</taxon>
        <taxon>Tracheophyta</taxon>
        <taxon>Spermatophyta</taxon>
        <taxon>Magnoliopsida</taxon>
        <taxon>Liliopsida</taxon>
        <taxon>Asparagales</taxon>
        <taxon>Iridaceae</taxon>
        <taxon>Iridoideae</taxon>
        <taxon>Irideae</taxon>
        <taxon>Iris</taxon>
    </lineage>
</organism>
<reference evidence="2" key="2">
    <citation type="submission" date="2023-04" db="EMBL/GenBank/DDBJ databases">
        <authorList>
            <person name="Bruccoleri R.E."/>
            <person name="Oakeley E.J."/>
            <person name="Faust A.-M."/>
            <person name="Dessus-Babus S."/>
            <person name="Altorfer M."/>
            <person name="Burckhardt D."/>
            <person name="Oertli M."/>
            <person name="Naumann U."/>
            <person name="Petersen F."/>
            <person name="Wong J."/>
        </authorList>
    </citation>
    <scope>NUCLEOTIDE SEQUENCE</scope>
    <source>
        <strain evidence="2">GSM-AAB239-AS_SAM_17_03QT</strain>
        <tissue evidence="2">Leaf</tissue>
    </source>
</reference>
<keyword evidence="3" id="KW-1185">Reference proteome</keyword>
<dbReference type="Proteomes" id="UP001140949">
    <property type="component" value="Unassembled WGS sequence"/>
</dbReference>
<dbReference type="EMBL" id="JANAVB010043420">
    <property type="protein sequence ID" value="KAJ6792515.1"/>
    <property type="molecule type" value="Genomic_DNA"/>
</dbReference>
<evidence type="ECO:0000313" key="2">
    <source>
        <dbReference type="EMBL" id="KAJ6792515.1"/>
    </source>
</evidence>
<evidence type="ECO:0000256" key="1">
    <source>
        <dbReference type="SAM" id="MobiDB-lite"/>
    </source>
</evidence>
<reference evidence="2" key="1">
    <citation type="journal article" date="2023" name="GigaByte">
        <title>Genome assembly of the bearded iris, Iris pallida Lam.</title>
        <authorList>
            <person name="Bruccoleri R.E."/>
            <person name="Oakeley E.J."/>
            <person name="Faust A.M.E."/>
            <person name="Altorfer M."/>
            <person name="Dessus-Babus S."/>
            <person name="Burckhardt D."/>
            <person name="Oertli M."/>
            <person name="Naumann U."/>
            <person name="Petersen F."/>
            <person name="Wong J."/>
        </authorList>
    </citation>
    <scope>NUCLEOTIDE SEQUENCE</scope>
    <source>
        <strain evidence="2">GSM-AAB239-AS_SAM_17_03QT</strain>
    </source>
</reference>
<evidence type="ECO:0000313" key="3">
    <source>
        <dbReference type="Proteomes" id="UP001140949"/>
    </source>
</evidence>
<gene>
    <name evidence="2" type="ORF">M6B38_238030</name>
</gene>
<proteinExistence type="predicted"/>
<feature type="region of interest" description="Disordered" evidence="1">
    <location>
        <begin position="22"/>
        <end position="41"/>
    </location>
</feature>
<accession>A0AAX6DLC0</accession>
<sequence length="181" mass="20426">MAAARSHHQVLKQTFRLFTPRGVEGLSSRGPSEEFEESDVWNCQPEPGSLRADRMGEGEARGFSLVRVGAGERARLAEYCCMSTRAIAVVTKIGLTRRRRRRRRRMGCEEIASASDCDREESGIAVGCRRRREDAEGEGSEPGQECYMGSDWFPRLRSFLCVHACTAVRLLIPDLEIVIWF</sequence>
<protein>
    <submittedName>
        <fullName evidence="2">Uncharacterized protein</fullName>
    </submittedName>
</protein>
<dbReference type="AlphaFoldDB" id="A0AAX6DLC0"/>
<name>A0AAX6DLC0_IRIPA</name>